<dbReference type="PANTHER" id="PTHR43547:SF2">
    <property type="entry name" value="HYBRID SIGNAL TRANSDUCTION HISTIDINE KINASE C"/>
    <property type="match status" value="1"/>
</dbReference>
<dbReference type="FunFam" id="1.10.287.130:FF:000001">
    <property type="entry name" value="Two-component sensor histidine kinase"/>
    <property type="match status" value="1"/>
</dbReference>
<dbReference type="PROSITE" id="PS50109">
    <property type="entry name" value="HIS_KIN"/>
    <property type="match status" value="1"/>
</dbReference>
<comment type="caution">
    <text evidence="9">The sequence shown here is derived from an EMBL/GenBank/DDBJ whole genome shotgun (WGS) entry which is preliminary data.</text>
</comment>
<dbReference type="CDD" id="cd00075">
    <property type="entry name" value="HATPase"/>
    <property type="match status" value="1"/>
</dbReference>
<dbReference type="EC" id="2.7.13.3" evidence="2"/>
<dbReference type="Pfam" id="PF02518">
    <property type="entry name" value="HATPase_c"/>
    <property type="match status" value="1"/>
</dbReference>
<reference evidence="9" key="1">
    <citation type="submission" date="2021-01" db="EMBL/GenBank/DDBJ databases">
        <title>Modified the classification status of verrucomicrobia.</title>
        <authorList>
            <person name="Feng X."/>
        </authorList>
    </citation>
    <scope>NUCLEOTIDE SEQUENCE</scope>
    <source>
        <strain evidence="9">KCTC 22041</strain>
    </source>
</reference>
<evidence type="ECO:0000259" key="8">
    <source>
        <dbReference type="PROSITE" id="PS50109"/>
    </source>
</evidence>
<dbReference type="Gene3D" id="3.30.565.10">
    <property type="entry name" value="Histidine kinase-like ATPase, C-terminal domain"/>
    <property type="match status" value="1"/>
</dbReference>
<proteinExistence type="predicted"/>
<dbReference type="InterPro" id="IPR005467">
    <property type="entry name" value="His_kinase_dom"/>
</dbReference>
<dbReference type="CDD" id="cd00082">
    <property type="entry name" value="HisKA"/>
    <property type="match status" value="1"/>
</dbReference>
<dbReference type="InterPro" id="IPR036890">
    <property type="entry name" value="HATPase_C_sf"/>
</dbReference>
<sequence>MKVRNGALAWVAFAICAVVILLAMSWQTTRAIRAERDRIAAEGRADLQERMRLALWRMDSLGAVTVVSLNRPQPEAADLVLVRRSFVWSAQPSEELPKVLENVPGGCLAVLAKLRTDGKSPAELENLIRENNLNRASMTQQKAASNLEWLSRGKIIDNALSRDPFAQEEESVAPRAIWIGSELFLFKVDPYSPASLRGTWLDVGLLKNRLLREVRDILPGADLVPAQGISDDGLVLASFPLRLQPGSLPGERPTFSAPIAISLAVGWLAVVLAILAATVLAAMIIRLSERRASFVSAVTHELRTPLTTFRLYSEMLANRAVKPEKQDTYLKVLSREADRLSHLVENVLAFSRIERRCIRKVKDSQPIAEVLEPMRERFEARLASANLTLRMELQSRAALRKIRLDTASLEHILFNLIDNAAKYAAGSDPAEVELRVQEGRRKIRILAIDHGPGIADSEKRRIFRAFHKSARQAAESSPGVGLGLALSRRLARAMGGDLTCGTRRVSGSCFVLTLPVH</sequence>
<keyword evidence="7" id="KW-1133">Transmembrane helix</keyword>
<dbReference type="PANTHER" id="PTHR43547">
    <property type="entry name" value="TWO-COMPONENT HISTIDINE KINASE"/>
    <property type="match status" value="1"/>
</dbReference>
<dbReference type="EMBL" id="JAENIJ010000018">
    <property type="protein sequence ID" value="MBK1883169.1"/>
    <property type="molecule type" value="Genomic_DNA"/>
</dbReference>
<evidence type="ECO:0000313" key="10">
    <source>
        <dbReference type="Proteomes" id="UP000603141"/>
    </source>
</evidence>
<dbReference type="SUPFAM" id="SSF47384">
    <property type="entry name" value="Homodimeric domain of signal transducing histidine kinase"/>
    <property type="match status" value="1"/>
</dbReference>
<keyword evidence="4" id="KW-0808">Transferase</keyword>
<keyword evidence="10" id="KW-1185">Reference proteome</keyword>
<keyword evidence="3" id="KW-0597">Phosphoprotein</keyword>
<gene>
    <name evidence="9" type="ORF">JIN85_12125</name>
</gene>
<keyword evidence="7" id="KW-0472">Membrane</keyword>
<protein>
    <recommendedName>
        <fullName evidence="2">histidine kinase</fullName>
        <ecNumber evidence="2">2.7.13.3</ecNumber>
    </recommendedName>
</protein>
<evidence type="ECO:0000256" key="4">
    <source>
        <dbReference type="ARBA" id="ARBA00022679"/>
    </source>
</evidence>
<organism evidence="9 10">
    <name type="scientific">Luteolibacter pohnpeiensis</name>
    <dbReference type="NCBI Taxonomy" id="454153"/>
    <lineage>
        <taxon>Bacteria</taxon>
        <taxon>Pseudomonadati</taxon>
        <taxon>Verrucomicrobiota</taxon>
        <taxon>Verrucomicrobiia</taxon>
        <taxon>Verrucomicrobiales</taxon>
        <taxon>Verrucomicrobiaceae</taxon>
        <taxon>Luteolibacter</taxon>
    </lineage>
</organism>
<keyword evidence="5 9" id="KW-0418">Kinase</keyword>
<feature type="transmembrane region" description="Helical" evidence="7">
    <location>
        <begin position="259"/>
        <end position="285"/>
    </location>
</feature>
<accession>A0A934S8G4</accession>
<feature type="domain" description="Histidine kinase" evidence="8">
    <location>
        <begin position="297"/>
        <end position="517"/>
    </location>
</feature>
<dbReference type="SUPFAM" id="SSF55874">
    <property type="entry name" value="ATPase domain of HSP90 chaperone/DNA topoisomerase II/histidine kinase"/>
    <property type="match status" value="1"/>
</dbReference>
<dbReference type="PRINTS" id="PR00344">
    <property type="entry name" value="BCTRLSENSOR"/>
</dbReference>
<evidence type="ECO:0000256" key="6">
    <source>
        <dbReference type="ARBA" id="ARBA00023012"/>
    </source>
</evidence>
<evidence type="ECO:0000313" key="9">
    <source>
        <dbReference type="EMBL" id="MBK1883169.1"/>
    </source>
</evidence>
<evidence type="ECO:0000256" key="3">
    <source>
        <dbReference type="ARBA" id="ARBA00022553"/>
    </source>
</evidence>
<dbReference type="AlphaFoldDB" id="A0A934S8G4"/>
<dbReference type="InterPro" id="IPR004358">
    <property type="entry name" value="Sig_transdc_His_kin-like_C"/>
</dbReference>
<dbReference type="InterPro" id="IPR003661">
    <property type="entry name" value="HisK_dim/P_dom"/>
</dbReference>
<evidence type="ECO:0000256" key="5">
    <source>
        <dbReference type="ARBA" id="ARBA00022777"/>
    </source>
</evidence>
<evidence type="ECO:0000256" key="7">
    <source>
        <dbReference type="SAM" id="Phobius"/>
    </source>
</evidence>
<keyword evidence="6" id="KW-0902">Two-component regulatory system</keyword>
<dbReference type="Pfam" id="PF00512">
    <property type="entry name" value="HisKA"/>
    <property type="match status" value="1"/>
</dbReference>
<keyword evidence="7" id="KW-0812">Transmembrane</keyword>
<dbReference type="InterPro" id="IPR036097">
    <property type="entry name" value="HisK_dim/P_sf"/>
</dbReference>
<dbReference type="InterPro" id="IPR003594">
    <property type="entry name" value="HATPase_dom"/>
</dbReference>
<dbReference type="SMART" id="SM00388">
    <property type="entry name" value="HisKA"/>
    <property type="match status" value="1"/>
</dbReference>
<name>A0A934S8G4_9BACT</name>
<evidence type="ECO:0000256" key="2">
    <source>
        <dbReference type="ARBA" id="ARBA00012438"/>
    </source>
</evidence>
<dbReference type="SMART" id="SM00387">
    <property type="entry name" value="HATPase_c"/>
    <property type="match status" value="1"/>
</dbReference>
<dbReference type="Proteomes" id="UP000603141">
    <property type="component" value="Unassembled WGS sequence"/>
</dbReference>
<evidence type="ECO:0000256" key="1">
    <source>
        <dbReference type="ARBA" id="ARBA00000085"/>
    </source>
</evidence>
<dbReference type="Gene3D" id="1.10.287.130">
    <property type="match status" value="1"/>
</dbReference>
<comment type="catalytic activity">
    <reaction evidence="1">
        <text>ATP + protein L-histidine = ADP + protein N-phospho-L-histidine.</text>
        <dbReference type="EC" id="2.7.13.3"/>
    </reaction>
</comment>
<dbReference type="GO" id="GO:0000155">
    <property type="term" value="F:phosphorelay sensor kinase activity"/>
    <property type="evidence" value="ECO:0007669"/>
    <property type="project" value="InterPro"/>
</dbReference>
<dbReference type="RefSeq" id="WP_200271029.1">
    <property type="nucleotide sequence ID" value="NZ_JAENIJ010000018.1"/>
</dbReference>